<feature type="transmembrane region" description="Helical" evidence="19">
    <location>
        <begin position="250"/>
        <end position="270"/>
    </location>
</feature>
<dbReference type="OrthoDB" id="29460at2759"/>
<dbReference type="EMBL" id="CAJPDT010000042">
    <property type="protein sequence ID" value="CAF9926202.1"/>
    <property type="molecule type" value="Genomic_DNA"/>
</dbReference>
<keyword evidence="17" id="KW-0968">Cytoplasmic vesicle</keyword>
<feature type="signal peptide" evidence="20">
    <location>
        <begin position="1"/>
        <end position="24"/>
    </location>
</feature>
<evidence type="ECO:0000256" key="19">
    <source>
        <dbReference type="SAM" id="Phobius"/>
    </source>
</evidence>
<gene>
    <name evidence="22" type="ORF">IMSHALPRED_006905</name>
</gene>
<dbReference type="Proteomes" id="UP000664534">
    <property type="component" value="Unassembled WGS sequence"/>
</dbReference>
<keyword evidence="13" id="KW-0333">Golgi apparatus</keyword>
<evidence type="ECO:0000256" key="2">
    <source>
        <dbReference type="ARBA" id="ARBA00004358"/>
    </source>
</evidence>
<evidence type="ECO:0000313" key="22">
    <source>
        <dbReference type="EMBL" id="CAF9926202.1"/>
    </source>
</evidence>
<feature type="region of interest" description="Disordered" evidence="18">
    <location>
        <begin position="181"/>
        <end position="208"/>
    </location>
</feature>
<dbReference type="PANTHER" id="PTHR15071:SF13">
    <property type="entry name" value="AUTOPHAGY-RELATED PROTEIN 27"/>
    <property type="match status" value="1"/>
</dbReference>
<dbReference type="Pfam" id="PF09451">
    <property type="entry name" value="ATG27"/>
    <property type="match status" value="1"/>
</dbReference>
<comment type="similarity">
    <text evidence="5">Belongs to the ATG27 family.</text>
</comment>
<keyword evidence="9 20" id="KW-0732">Signal</keyword>
<evidence type="ECO:0000256" key="12">
    <source>
        <dbReference type="ARBA" id="ARBA00023006"/>
    </source>
</evidence>
<dbReference type="GO" id="GO:0000139">
    <property type="term" value="C:Golgi membrane"/>
    <property type="evidence" value="ECO:0007669"/>
    <property type="project" value="UniProtKB-SubCell"/>
</dbReference>
<dbReference type="GO" id="GO:0030659">
    <property type="term" value="C:cytoplasmic vesicle membrane"/>
    <property type="evidence" value="ECO:0007669"/>
    <property type="project" value="UniProtKB-SubCell"/>
</dbReference>
<organism evidence="22 23">
    <name type="scientific">Imshaugia aleurites</name>
    <dbReference type="NCBI Taxonomy" id="172621"/>
    <lineage>
        <taxon>Eukaryota</taxon>
        <taxon>Fungi</taxon>
        <taxon>Dikarya</taxon>
        <taxon>Ascomycota</taxon>
        <taxon>Pezizomycotina</taxon>
        <taxon>Lecanoromycetes</taxon>
        <taxon>OSLEUM clade</taxon>
        <taxon>Lecanoromycetidae</taxon>
        <taxon>Lecanorales</taxon>
        <taxon>Lecanorineae</taxon>
        <taxon>Parmeliaceae</taxon>
        <taxon>Imshaugia</taxon>
    </lineage>
</organism>
<reference evidence="22" key="1">
    <citation type="submission" date="2021-03" db="EMBL/GenBank/DDBJ databases">
        <authorList>
            <person name="Tagirdzhanova G."/>
        </authorList>
    </citation>
    <scope>NUCLEOTIDE SEQUENCE</scope>
</reference>
<feature type="region of interest" description="Disordered" evidence="18">
    <location>
        <begin position="125"/>
        <end position="156"/>
    </location>
</feature>
<dbReference type="Gene3D" id="2.70.130.10">
    <property type="entry name" value="Mannose-6-phosphate receptor binding domain"/>
    <property type="match status" value="1"/>
</dbReference>
<evidence type="ECO:0000256" key="17">
    <source>
        <dbReference type="ARBA" id="ARBA00023329"/>
    </source>
</evidence>
<dbReference type="PROSITE" id="PS51914">
    <property type="entry name" value="MRH"/>
    <property type="match status" value="1"/>
</dbReference>
<dbReference type="PANTHER" id="PTHR15071">
    <property type="entry name" value="MANNOSE-6-PHOSPHATE RECEPTOR FAMILY MEMBER"/>
    <property type="match status" value="1"/>
</dbReference>
<feature type="compositionally biased region" description="Acidic residues" evidence="18">
    <location>
        <begin position="181"/>
        <end position="204"/>
    </location>
</feature>
<keyword evidence="8 19" id="KW-0812">Transmembrane</keyword>
<keyword evidence="12" id="KW-0072">Autophagy</keyword>
<evidence type="ECO:0000256" key="20">
    <source>
        <dbReference type="SAM" id="SignalP"/>
    </source>
</evidence>
<evidence type="ECO:0000256" key="11">
    <source>
        <dbReference type="ARBA" id="ARBA00022989"/>
    </source>
</evidence>
<dbReference type="InterPro" id="IPR009011">
    <property type="entry name" value="Man6P_isomerase_rcpt-bd_dom_sf"/>
</dbReference>
<evidence type="ECO:0000256" key="7">
    <source>
        <dbReference type="ARBA" id="ARBA00022448"/>
    </source>
</evidence>
<dbReference type="InterPro" id="IPR044865">
    <property type="entry name" value="MRH_dom"/>
</dbReference>
<keyword evidence="11 19" id="KW-1133">Transmembrane helix</keyword>
<dbReference type="AlphaFoldDB" id="A0A8H3FJD3"/>
<evidence type="ECO:0000256" key="1">
    <source>
        <dbReference type="ARBA" id="ARBA00004304"/>
    </source>
</evidence>
<evidence type="ECO:0000313" key="23">
    <source>
        <dbReference type="Proteomes" id="UP000664534"/>
    </source>
</evidence>
<feature type="domain" description="MRH" evidence="21">
    <location>
        <begin position="27"/>
        <end position="237"/>
    </location>
</feature>
<keyword evidence="16" id="KW-1015">Disulfide bond</keyword>
<feature type="chain" id="PRO_5034833680" description="Autophagy-related protein 27" evidence="20">
    <location>
        <begin position="25"/>
        <end position="323"/>
    </location>
</feature>
<proteinExistence type="inferred from homology"/>
<keyword evidence="15 19" id="KW-0472">Membrane</keyword>
<dbReference type="InterPro" id="IPR018939">
    <property type="entry name" value="Autophagy-rel_prot_27"/>
</dbReference>
<evidence type="ECO:0000259" key="21">
    <source>
        <dbReference type="PROSITE" id="PS51914"/>
    </source>
</evidence>
<dbReference type="GO" id="GO:0006914">
    <property type="term" value="P:autophagy"/>
    <property type="evidence" value="ECO:0007669"/>
    <property type="project" value="UniProtKB-KW"/>
</dbReference>
<evidence type="ECO:0000256" key="18">
    <source>
        <dbReference type="SAM" id="MobiDB-lite"/>
    </source>
</evidence>
<evidence type="ECO:0000256" key="8">
    <source>
        <dbReference type="ARBA" id="ARBA00022692"/>
    </source>
</evidence>
<protein>
    <recommendedName>
        <fullName evidence="6">Autophagy-related protein 27</fullName>
    </recommendedName>
</protein>
<comment type="caution">
    <text evidence="22">The sequence shown here is derived from an EMBL/GenBank/DDBJ whole genome shotgun (WGS) entry which is preliminary data.</text>
</comment>
<keyword evidence="23" id="KW-1185">Reference proteome</keyword>
<keyword evidence="14" id="KW-0496">Mitochondrion</keyword>
<name>A0A8H3FJD3_9LECA</name>
<dbReference type="GO" id="GO:0034045">
    <property type="term" value="C:phagophore assembly site membrane"/>
    <property type="evidence" value="ECO:0007669"/>
    <property type="project" value="UniProtKB-SubCell"/>
</dbReference>
<sequence>MRTSPYPHITFLTLILLILSLASAISLDCSDVRDDGVSFNFKALGGPRTLYRIREHPDGFINTTFTLDICRPLVKRKDVPKQEDCPNNSRVCAIERTVENLTTVIHPIPIAGEFSHSLGGALNPKWTRMKSSPSNADKEKEGVRLEMQGGKDSDGQEQKAIIEFLCDPSTKSDRRRSLLLAEDEGESGDDETGQDGDQNGEEVDDGHGGKLKLVSWDIEEDKKILRLDWTTKYGCEDFKDDGTGSKSGHWGFFTWFIIILFMGVAAYLIFGSWLNYNKYSARGWDLLPHSETIRDVPYLFRDWMRRVVNTIQGGGSRGGYSVL</sequence>
<evidence type="ECO:0000256" key="14">
    <source>
        <dbReference type="ARBA" id="ARBA00023128"/>
    </source>
</evidence>
<keyword evidence="7" id="KW-0813">Transport</keyword>
<evidence type="ECO:0000256" key="4">
    <source>
        <dbReference type="ARBA" id="ARBA00004614"/>
    </source>
</evidence>
<dbReference type="GO" id="GO:0031966">
    <property type="term" value="C:mitochondrial membrane"/>
    <property type="evidence" value="ECO:0007669"/>
    <property type="project" value="UniProtKB-SubCell"/>
</dbReference>
<comment type="subcellular location">
    <subcellularLocation>
        <location evidence="2">Cytoplasmic vesicle membrane</location>
        <topology evidence="2">Single-pass type I membrane protein</topology>
    </subcellularLocation>
    <subcellularLocation>
        <location evidence="4">Golgi apparatus membrane</location>
        <topology evidence="4">Single-pass type I membrane protein</topology>
    </subcellularLocation>
    <subcellularLocation>
        <location evidence="1">Mitochondrion membrane</location>
        <topology evidence="1">Single-pass membrane protein</topology>
    </subcellularLocation>
    <subcellularLocation>
        <location evidence="3">Preautophagosomal structure membrane</location>
        <topology evidence="3">Single-pass type I membrane protein</topology>
    </subcellularLocation>
</comment>
<dbReference type="SUPFAM" id="SSF50911">
    <property type="entry name" value="Mannose 6-phosphate receptor domain"/>
    <property type="match status" value="1"/>
</dbReference>
<evidence type="ECO:0000256" key="6">
    <source>
        <dbReference type="ARBA" id="ARBA00013776"/>
    </source>
</evidence>
<dbReference type="GO" id="GO:0015031">
    <property type="term" value="P:protein transport"/>
    <property type="evidence" value="ECO:0007669"/>
    <property type="project" value="UniProtKB-KW"/>
</dbReference>
<evidence type="ECO:0000256" key="15">
    <source>
        <dbReference type="ARBA" id="ARBA00023136"/>
    </source>
</evidence>
<evidence type="ECO:0000256" key="16">
    <source>
        <dbReference type="ARBA" id="ARBA00023157"/>
    </source>
</evidence>
<evidence type="ECO:0000256" key="3">
    <source>
        <dbReference type="ARBA" id="ARBA00004472"/>
    </source>
</evidence>
<keyword evidence="10" id="KW-0653">Protein transport</keyword>
<evidence type="ECO:0000256" key="10">
    <source>
        <dbReference type="ARBA" id="ARBA00022927"/>
    </source>
</evidence>
<feature type="compositionally biased region" description="Basic and acidic residues" evidence="18">
    <location>
        <begin position="136"/>
        <end position="156"/>
    </location>
</feature>
<accession>A0A8H3FJD3</accession>
<evidence type="ECO:0000256" key="9">
    <source>
        <dbReference type="ARBA" id="ARBA00022729"/>
    </source>
</evidence>
<evidence type="ECO:0000256" key="13">
    <source>
        <dbReference type="ARBA" id="ARBA00023034"/>
    </source>
</evidence>
<evidence type="ECO:0000256" key="5">
    <source>
        <dbReference type="ARBA" id="ARBA00005363"/>
    </source>
</evidence>